<dbReference type="AlphaFoldDB" id="A0A0E9WLR4"/>
<organism evidence="1">
    <name type="scientific">Anguilla anguilla</name>
    <name type="common">European freshwater eel</name>
    <name type="synonym">Muraena anguilla</name>
    <dbReference type="NCBI Taxonomy" id="7936"/>
    <lineage>
        <taxon>Eukaryota</taxon>
        <taxon>Metazoa</taxon>
        <taxon>Chordata</taxon>
        <taxon>Craniata</taxon>
        <taxon>Vertebrata</taxon>
        <taxon>Euteleostomi</taxon>
        <taxon>Actinopterygii</taxon>
        <taxon>Neopterygii</taxon>
        <taxon>Teleostei</taxon>
        <taxon>Anguilliformes</taxon>
        <taxon>Anguillidae</taxon>
        <taxon>Anguilla</taxon>
    </lineage>
</organism>
<reference evidence="1" key="1">
    <citation type="submission" date="2014-11" db="EMBL/GenBank/DDBJ databases">
        <authorList>
            <person name="Amaro Gonzalez C."/>
        </authorList>
    </citation>
    <scope>NUCLEOTIDE SEQUENCE</scope>
</reference>
<sequence length="48" mass="5487">MNHIFNCLILAKCIQMAEQYNGVFFKIITKSSVKLHNGVLCLFCEPLL</sequence>
<reference evidence="1" key="2">
    <citation type="journal article" date="2015" name="Fish Shellfish Immunol.">
        <title>Early steps in the European eel (Anguilla anguilla)-Vibrio vulnificus interaction in the gills: Role of the RtxA13 toxin.</title>
        <authorList>
            <person name="Callol A."/>
            <person name="Pajuelo D."/>
            <person name="Ebbesson L."/>
            <person name="Teles M."/>
            <person name="MacKenzie S."/>
            <person name="Amaro C."/>
        </authorList>
    </citation>
    <scope>NUCLEOTIDE SEQUENCE</scope>
</reference>
<accession>A0A0E9WLR4</accession>
<protein>
    <submittedName>
        <fullName evidence="1">Uncharacterized protein</fullName>
    </submittedName>
</protein>
<evidence type="ECO:0000313" key="1">
    <source>
        <dbReference type="EMBL" id="JAH90418.1"/>
    </source>
</evidence>
<dbReference type="EMBL" id="GBXM01018159">
    <property type="protein sequence ID" value="JAH90418.1"/>
    <property type="molecule type" value="Transcribed_RNA"/>
</dbReference>
<name>A0A0E9WLR4_ANGAN</name>
<proteinExistence type="predicted"/>